<dbReference type="InterPro" id="IPR050764">
    <property type="entry name" value="CbbQ/NirQ/NorQ/GpvN"/>
</dbReference>
<dbReference type="InterPro" id="IPR011703">
    <property type="entry name" value="ATPase_AAA-3"/>
</dbReference>
<gene>
    <name evidence="6" type="ORF">BJ979_001386</name>
</gene>
<feature type="compositionally biased region" description="Low complexity" evidence="4">
    <location>
        <begin position="102"/>
        <end position="111"/>
    </location>
</feature>
<feature type="compositionally biased region" description="Low complexity" evidence="4">
    <location>
        <begin position="84"/>
        <end position="94"/>
    </location>
</feature>
<keyword evidence="2" id="KW-0067">ATP-binding</keyword>
<dbReference type="InterPro" id="IPR027417">
    <property type="entry name" value="P-loop_NTPase"/>
</dbReference>
<comment type="caution">
    <text evidence="6">The sequence shown here is derived from an EMBL/GenBank/DDBJ whole genome shotgun (WGS) entry which is preliminary data.</text>
</comment>
<dbReference type="SMART" id="SM00382">
    <property type="entry name" value="AAA"/>
    <property type="match status" value="1"/>
</dbReference>
<keyword evidence="1" id="KW-0547">Nucleotide-binding</keyword>
<dbReference type="PANTHER" id="PTHR42759:SF1">
    <property type="entry name" value="MAGNESIUM-CHELATASE SUBUNIT CHLD"/>
    <property type="match status" value="1"/>
</dbReference>
<dbReference type="InterPro" id="IPR041628">
    <property type="entry name" value="ChlI/MoxR_AAA_lid"/>
</dbReference>
<organism evidence="6 7">
    <name type="scientific">Schumannella luteola</name>
    <dbReference type="NCBI Taxonomy" id="472059"/>
    <lineage>
        <taxon>Bacteria</taxon>
        <taxon>Bacillati</taxon>
        <taxon>Actinomycetota</taxon>
        <taxon>Actinomycetes</taxon>
        <taxon>Micrococcales</taxon>
        <taxon>Microbacteriaceae</taxon>
        <taxon>Schumannella</taxon>
    </lineage>
</organism>
<dbReference type="Pfam" id="PF07726">
    <property type="entry name" value="AAA_3"/>
    <property type="match status" value="1"/>
</dbReference>
<accession>A0A852YBN7</accession>
<dbReference type="PANTHER" id="PTHR42759">
    <property type="entry name" value="MOXR FAMILY PROTEIN"/>
    <property type="match status" value="1"/>
</dbReference>
<feature type="compositionally biased region" description="Low complexity" evidence="4">
    <location>
        <begin position="36"/>
        <end position="70"/>
    </location>
</feature>
<dbReference type="GO" id="GO:0005524">
    <property type="term" value="F:ATP binding"/>
    <property type="evidence" value="ECO:0007669"/>
    <property type="project" value="UniProtKB-KW"/>
</dbReference>
<dbReference type="InterPro" id="IPR003593">
    <property type="entry name" value="AAA+_ATPase"/>
</dbReference>
<feature type="domain" description="AAA+ ATPase" evidence="5">
    <location>
        <begin position="450"/>
        <end position="591"/>
    </location>
</feature>
<keyword evidence="7" id="KW-1185">Reference proteome</keyword>
<protein>
    <submittedName>
        <fullName evidence="6">MoxR-like ATPase</fullName>
    </submittedName>
</protein>
<name>A0A852YBN7_9MICO</name>
<evidence type="ECO:0000259" key="5">
    <source>
        <dbReference type="SMART" id="SM00382"/>
    </source>
</evidence>
<feature type="compositionally biased region" description="Low complexity" evidence="4">
    <location>
        <begin position="218"/>
        <end position="277"/>
    </location>
</feature>
<sequence>MTDPQNPHGHEQRDEHGEQPAWAQQPAPQPAEPHEASAAPADAAEGAGAESTAAESTTADAPAWGAPAADSSVGAESPDEDQSAATPAWTDWAAAPPPQPATPQNAEQPIWAAPPAPAPTDSVPATWPEAGAPSFDGEVPRVEGETPSLDAESARVDTEQPQAGVAQPSWAPQGDAAQAAADQPTAAEHPAWENQPAPLPEQQVPVDEAPVWASSPDATPAWGAPEAPAPAEAPVAAEAPAEAHAAPDATAGSSDAPAWATPPAASDAPADSSWAPDQQLGQPSDTAADGTSGWAPEPVASESAATAPASFDAAETAVPGSPAAAPTEPVAPEFASFAPSVDSAEPPRPSGRRAAQPASDLEPAPEADGADAADAGVAAAAPAEFAADASIAAPAVPDAVMPTEAPAASTPPAASDAELRDAVARVRSEVAKSVVGQDGAVSGLLIALLAGGHVLLEGVPGVAKTLLVRTLSHALSLDTKRVQFTPDLMPGDITGSIVYDAKSGDFEFREGPVFTNILLADEINRTPPKTQSSLLEAMEERQVSADGVTRRLPEPFLVAATQNPVEYEGTYTLPEAQLDRFLLKLVLELPERDAEVEVLTRHAAGFNPRDLAAAGVTPVLDAEQLAAAQAAVRQVPVSPDVLGYAVDLARATRTSPSVKLGVSPRGTTALLAASRAWAWMTGAAGVTPDHIQAMAIPVLRHRIQLRPEAELEGVGADTVLRSILQQVRVPI</sequence>
<evidence type="ECO:0000313" key="6">
    <source>
        <dbReference type="EMBL" id="NYG98760.1"/>
    </source>
</evidence>
<evidence type="ECO:0000256" key="3">
    <source>
        <dbReference type="ARBA" id="ARBA00061607"/>
    </source>
</evidence>
<dbReference type="Pfam" id="PF17863">
    <property type="entry name" value="AAA_lid_2"/>
    <property type="match status" value="1"/>
</dbReference>
<dbReference type="CDD" id="cd00009">
    <property type="entry name" value="AAA"/>
    <property type="match status" value="1"/>
</dbReference>
<proteinExistence type="inferred from homology"/>
<evidence type="ECO:0000313" key="7">
    <source>
        <dbReference type="Proteomes" id="UP000553888"/>
    </source>
</evidence>
<evidence type="ECO:0000256" key="4">
    <source>
        <dbReference type="SAM" id="MobiDB-lite"/>
    </source>
</evidence>
<dbReference type="GO" id="GO:0016887">
    <property type="term" value="F:ATP hydrolysis activity"/>
    <property type="evidence" value="ECO:0007669"/>
    <property type="project" value="InterPro"/>
</dbReference>
<dbReference type="FunFam" id="3.40.50.300:FF:000640">
    <property type="entry name" value="MoxR family ATPase"/>
    <property type="match status" value="1"/>
</dbReference>
<feature type="compositionally biased region" description="Low complexity" evidence="4">
    <location>
        <begin position="302"/>
        <end position="335"/>
    </location>
</feature>
<dbReference type="SUPFAM" id="SSF52540">
    <property type="entry name" value="P-loop containing nucleoside triphosphate hydrolases"/>
    <property type="match status" value="1"/>
</dbReference>
<comment type="similarity">
    <text evidence="3">Belongs to the MoxR family.</text>
</comment>
<evidence type="ECO:0000256" key="1">
    <source>
        <dbReference type="ARBA" id="ARBA00022741"/>
    </source>
</evidence>
<dbReference type="EMBL" id="JACBZY010000001">
    <property type="protein sequence ID" value="NYG98760.1"/>
    <property type="molecule type" value="Genomic_DNA"/>
</dbReference>
<evidence type="ECO:0000256" key="2">
    <source>
        <dbReference type="ARBA" id="ARBA00022840"/>
    </source>
</evidence>
<reference evidence="6 7" key="1">
    <citation type="submission" date="2020-07" db="EMBL/GenBank/DDBJ databases">
        <title>Sequencing the genomes of 1000 actinobacteria strains.</title>
        <authorList>
            <person name="Klenk H.-P."/>
        </authorList>
    </citation>
    <scope>NUCLEOTIDE SEQUENCE [LARGE SCALE GENOMIC DNA]</scope>
    <source>
        <strain evidence="6 7">DSM 23141</strain>
    </source>
</reference>
<feature type="compositionally biased region" description="Low complexity" evidence="4">
    <location>
        <begin position="171"/>
        <end position="189"/>
    </location>
</feature>
<feature type="region of interest" description="Disordered" evidence="4">
    <location>
        <begin position="1"/>
        <end position="375"/>
    </location>
</feature>
<dbReference type="Proteomes" id="UP000553888">
    <property type="component" value="Unassembled WGS sequence"/>
</dbReference>
<dbReference type="Gene3D" id="3.40.50.300">
    <property type="entry name" value="P-loop containing nucleotide triphosphate hydrolases"/>
    <property type="match status" value="1"/>
</dbReference>
<dbReference type="Gene3D" id="1.10.8.80">
    <property type="entry name" value="Magnesium chelatase subunit I, C-Terminal domain"/>
    <property type="match status" value="1"/>
</dbReference>
<feature type="compositionally biased region" description="Basic and acidic residues" evidence="4">
    <location>
        <begin position="8"/>
        <end position="18"/>
    </location>
</feature>
<dbReference type="AlphaFoldDB" id="A0A852YBN7"/>